<keyword evidence="3" id="KW-0813">Transport</keyword>
<dbReference type="GO" id="GO:0030288">
    <property type="term" value="C:outer membrane-bounded periplasmic space"/>
    <property type="evidence" value="ECO:0007669"/>
    <property type="project" value="TreeGrafter"/>
</dbReference>
<evidence type="ECO:0000256" key="4">
    <source>
        <dbReference type="ARBA" id="ARBA00022729"/>
    </source>
</evidence>
<dbReference type="AlphaFoldDB" id="A0A4S4FKP2"/>
<evidence type="ECO:0000256" key="5">
    <source>
        <dbReference type="SAM" id="SignalP"/>
    </source>
</evidence>
<dbReference type="Proteomes" id="UP000309133">
    <property type="component" value="Unassembled WGS sequence"/>
</dbReference>
<evidence type="ECO:0000256" key="1">
    <source>
        <dbReference type="ARBA" id="ARBA00004196"/>
    </source>
</evidence>
<keyword evidence="4 5" id="KW-0732">Signal</keyword>
<evidence type="ECO:0000313" key="8">
    <source>
        <dbReference type="Proteomes" id="UP000309133"/>
    </source>
</evidence>
<accession>A0A4S4FKP2</accession>
<dbReference type="OrthoDB" id="7941913at2"/>
<evidence type="ECO:0000259" key="6">
    <source>
        <dbReference type="Pfam" id="PF01497"/>
    </source>
</evidence>
<protein>
    <submittedName>
        <fullName evidence="7">ABC transporter substrate-binding protein</fullName>
    </submittedName>
</protein>
<dbReference type="RefSeq" id="WP_136428194.1">
    <property type="nucleotide sequence ID" value="NZ_SSSM01000005.1"/>
</dbReference>
<feature type="signal peptide" evidence="5">
    <location>
        <begin position="1"/>
        <end position="28"/>
    </location>
</feature>
<name>A0A4S4FKP2_9MICO</name>
<comment type="similarity">
    <text evidence="2">Belongs to the bacterial solute-binding protein 8 family.</text>
</comment>
<reference evidence="7 8" key="1">
    <citation type="submission" date="2019-04" db="EMBL/GenBank/DDBJ databases">
        <authorList>
            <person name="Jiang L."/>
        </authorList>
    </citation>
    <scope>NUCLEOTIDE SEQUENCE [LARGE SCALE GENOMIC DNA]</scope>
    <source>
        <strain evidence="7 8">YIM 131853</strain>
    </source>
</reference>
<dbReference type="SUPFAM" id="SSF53807">
    <property type="entry name" value="Helical backbone' metal receptor"/>
    <property type="match status" value="1"/>
</dbReference>
<dbReference type="InterPro" id="IPR002491">
    <property type="entry name" value="ABC_transptr_periplasmic_BD"/>
</dbReference>
<dbReference type="PANTHER" id="PTHR30532">
    <property type="entry name" value="IRON III DICITRATE-BINDING PERIPLASMIC PROTEIN"/>
    <property type="match status" value="1"/>
</dbReference>
<dbReference type="EMBL" id="SSSM01000005">
    <property type="protein sequence ID" value="THG29865.1"/>
    <property type="molecule type" value="Genomic_DNA"/>
</dbReference>
<comment type="caution">
    <text evidence="7">The sequence shown here is derived from an EMBL/GenBank/DDBJ whole genome shotgun (WGS) entry which is preliminary data.</text>
</comment>
<gene>
    <name evidence="7" type="ORF">E6C64_14535</name>
</gene>
<dbReference type="Gene3D" id="3.40.50.1980">
    <property type="entry name" value="Nitrogenase molybdenum iron protein domain"/>
    <property type="match status" value="2"/>
</dbReference>
<organism evidence="7 8">
    <name type="scientific">Naasia lichenicola</name>
    <dbReference type="NCBI Taxonomy" id="2565933"/>
    <lineage>
        <taxon>Bacteria</taxon>
        <taxon>Bacillati</taxon>
        <taxon>Actinomycetota</taxon>
        <taxon>Actinomycetes</taxon>
        <taxon>Micrococcales</taxon>
        <taxon>Microbacteriaceae</taxon>
        <taxon>Naasia</taxon>
    </lineage>
</organism>
<evidence type="ECO:0000313" key="7">
    <source>
        <dbReference type="EMBL" id="THG29865.1"/>
    </source>
</evidence>
<dbReference type="GO" id="GO:1901678">
    <property type="term" value="P:iron coordination entity transport"/>
    <property type="evidence" value="ECO:0007669"/>
    <property type="project" value="UniProtKB-ARBA"/>
</dbReference>
<proteinExistence type="inferred from homology"/>
<feature type="domain" description="Fe/B12 periplasmic-binding" evidence="6">
    <location>
        <begin position="104"/>
        <end position="312"/>
    </location>
</feature>
<feature type="chain" id="PRO_5039195461" evidence="5">
    <location>
        <begin position="29"/>
        <end position="338"/>
    </location>
</feature>
<dbReference type="InterPro" id="IPR051313">
    <property type="entry name" value="Bact_iron-sidero_bind"/>
</dbReference>
<dbReference type="Pfam" id="PF01497">
    <property type="entry name" value="Peripla_BP_2"/>
    <property type="match status" value="1"/>
</dbReference>
<evidence type="ECO:0000256" key="2">
    <source>
        <dbReference type="ARBA" id="ARBA00008814"/>
    </source>
</evidence>
<comment type="subcellular location">
    <subcellularLocation>
        <location evidence="1">Cell envelope</location>
    </subcellularLocation>
</comment>
<sequence length="338" mass="35817">MNPAQALRRPARILVPLLAATLALTACSSTGSPADTSDAAAEGGWSYTDDTGKTVTLDAAPERIASYADYAIGLLSYDISPVAIFGRVDVASDFRFDDYDISDAAIVGNSYGEVDLEALAEAAPDLIVTGIYPTDREGTLDLEGPLYGLADAEQQAQLEKIAPIVAIEIGGDGLEVVESMNSLAEALGASDEAVATAKEAFDAASADLQAASEETGLEVTQLYADADGIYVVKPEDEPETQLYGQFGVDFTNLNPDGDYYWDIYSWENVGQMMTGDVLLTNIEGFQQEDLAAQPTFADSPALKAGQVHTWQSAALDYASQAAHMEELAEILRSSVKVS</sequence>
<dbReference type="PANTHER" id="PTHR30532:SF24">
    <property type="entry name" value="FERRIC ENTEROBACTIN-BINDING PERIPLASMIC PROTEIN FEPB"/>
    <property type="match status" value="1"/>
</dbReference>
<keyword evidence="8" id="KW-1185">Reference proteome</keyword>
<evidence type="ECO:0000256" key="3">
    <source>
        <dbReference type="ARBA" id="ARBA00022448"/>
    </source>
</evidence>